<keyword evidence="2" id="KW-1185">Reference proteome</keyword>
<proteinExistence type="predicted"/>
<dbReference type="Proteomes" id="UP001589607">
    <property type="component" value="Unassembled WGS sequence"/>
</dbReference>
<organism evidence="1 2">
    <name type="scientific">Flavobacterium jumunjinense</name>
    <dbReference type="NCBI Taxonomy" id="998845"/>
    <lineage>
        <taxon>Bacteria</taxon>
        <taxon>Pseudomonadati</taxon>
        <taxon>Bacteroidota</taxon>
        <taxon>Flavobacteriia</taxon>
        <taxon>Flavobacteriales</taxon>
        <taxon>Flavobacteriaceae</taxon>
        <taxon>Flavobacterium</taxon>
    </lineage>
</organism>
<comment type="caution">
    <text evidence="1">The sequence shown here is derived from an EMBL/GenBank/DDBJ whole genome shotgun (WGS) entry which is preliminary data.</text>
</comment>
<evidence type="ECO:0008006" key="3">
    <source>
        <dbReference type="Google" id="ProtNLM"/>
    </source>
</evidence>
<dbReference type="RefSeq" id="WP_379678378.1">
    <property type="nucleotide sequence ID" value="NZ_JBHMEY010000086.1"/>
</dbReference>
<accession>A0ABV5GSP5</accession>
<dbReference type="EMBL" id="JBHMEY010000086">
    <property type="protein sequence ID" value="MFB9098407.1"/>
    <property type="molecule type" value="Genomic_DNA"/>
</dbReference>
<name>A0ABV5GSP5_9FLAO</name>
<protein>
    <recommendedName>
        <fullName evidence="3">Lipoprotein</fullName>
    </recommendedName>
</protein>
<evidence type="ECO:0000313" key="2">
    <source>
        <dbReference type="Proteomes" id="UP001589607"/>
    </source>
</evidence>
<reference evidence="1 2" key="1">
    <citation type="submission" date="2024-09" db="EMBL/GenBank/DDBJ databases">
        <authorList>
            <person name="Sun Q."/>
            <person name="Mori K."/>
        </authorList>
    </citation>
    <scope>NUCLEOTIDE SEQUENCE [LARGE SCALE GENOMIC DNA]</scope>
    <source>
        <strain evidence="1 2">CECT 7955</strain>
    </source>
</reference>
<dbReference type="PROSITE" id="PS51257">
    <property type="entry name" value="PROKAR_LIPOPROTEIN"/>
    <property type="match status" value="1"/>
</dbReference>
<gene>
    <name evidence="1" type="ORF">ACFFVF_18030</name>
</gene>
<feature type="non-terminal residue" evidence="1">
    <location>
        <position position="162"/>
    </location>
</feature>
<sequence>MKTILYLVLFVFLFSCKSNEETLIFKLKNNELQYSVNPDSLSFYKREYDTIANDKDLSTNIVRMEIINTTKNKYLFFVNDLDLYENSCININIYEDGKIIEQMNPFIQRATIPKDFVALDNYVSYEFIKKKKKWNILKKIGFKEVDDNPYHNYFEQSKVVYP</sequence>
<evidence type="ECO:0000313" key="1">
    <source>
        <dbReference type="EMBL" id="MFB9098407.1"/>
    </source>
</evidence>